<reference evidence="1" key="2">
    <citation type="journal article" date="2015" name="Genome Biol. Evol.">
        <title>Complete Genome Sequence and Transcriptomic Analysis of the Novel Pathogen Elizabethkingia anophelis in Response to Oxidative Stress.</title>
        <authorList>
            <person name="Li Y."/>
            <person name="Liu Y."/>
            <person name="Chew S.C."/>
            <person name="Tay M."/>
            <person name="Salido M.M."/>
            <person name="Teo J."/>
            <person name="Lauro F.M."/>
            <person name="Givskov M."/>
            <person name="Yang L."/>
        </authorList>
    </citation>
    <scope>NUCLEOTIDE SEQUENCE</scope>
    <source>
        <strain evidence="1">NUHP1</strain>
    </source>
</reference>
<reference evidence="1" key="1">
    <citation type="journal article" date="2013" name="Lancet">
        <title>First case of E anophelis outbreak in an intensive-care unit.</title>
        <authorList>
            <person name="Teo J."/>
            <person name="Tan S.Y."/>
            <person name="Tay M."/>
            <person name="Ding Y."/>
            <person name="Kjelleberg S."/>
            <person name="Givskov M."/>
            <person name="Lin R.T."/>
            <person name="Yang L."/>
        </authorList>
    </citation>
    <scope>NUCLEOTIDE SEQUENCE [LARGE SCALE GENOMIC DNA]</scope>
    <source>
        <strain evidence="1">NUHP1</strain>
    </source>
</reference>
<dbReference type="SUPFAM" id="SSF109854">
    <property type="entry name" value="DinB/YfiT-like putative metalloenzymes"/>
    <property type="match status" value="1"/>
</dbReference>
<evidence type="ECO:0000313" key="2">
    <source>
        <dbReference type="Proteomes" id="UP000028933"/>
    </source>
</evidence>
<dbReference type="eggNOG" id="ENOG502ZMPC">
    <property type="taxonomic scope" value="Bacteria"/>
</dbReference>
<proteinExistence type="predicted"/>
<evidence type="ECO:0000313" key="1">
    <source>
        <dbReference type="EMBL" id="AIL46430.1"/>
    </source>
</evidence>
<dbReference type="EMBL" id="CP007547">
    <property type="protein sequence ID" value="AIL46430.1"/>
    <property type="molecule type" value="Genomic_DNA"/>
</dbReference>
<organism evidence="1 2">
    <name type="scientific">Elizabethkingia anophelis NUHP1</name>
    <dbReference type="NCBI Taxonomy" id="1338011"/>
    <lineage>
        <taxon>Bacteria</taxon>
        <taxon>Pseudomonadati</taxon>
        <taxon>Bacteroidota</taxon>
        <taxon>Flavobacteriia</taxon>
        <taxon>Flavobacteriales</taxon>
        <taxon>Weeksellaceae</taxon>
        <taxon>Elizabethkingia</taxon>
    </lineage>
</organism>
<dbReference type="KEGG" id="eao:BD94_2655"/>
<dbReference type="RefSeq" id="WP_009090583.1">
    <property type="nucleotide sequence ID" value="NZ_CP007547.1"/>
</dbReference>
<dbReference type="HOGENOM" id="CLU_1617422_0_0_10"/>
<evidence type="ECO:0008006" key="3">
    <source>
        <dbReference type="Google" id="ProtNLM"/>
    </source>
</evidence>
<sequence length="174" mass="20127">MNAPKSLKLEVIIPAYRMHTQTFLNVLDGITEEDALKRIDGRTNHIIWMAGNYVNVRYAIAHILGEATEDPYQDLFFMGKALDENFSYPSLKELKESFHAVSPKAYQKLLEATDEQLSEMFPINMNIPFIKEDKLNFIGMCIGRQDYLCGQMGLMRRLLDYPGMKYDTDNNILY</sequence>
<accession>A0A077ELR3</accession>
<dbReference type="GeneID" id="56683723"/>
<gene>
    <name evidence="1" type="ORF">BD94_2655</name>
</gene>
<dbReference type="InterPro" id="IPR034660">
    <property type="entry name" value="DinB/YfiT-like"/>
</dbReference>
<dbReference type="Proteomes" id="UP000028933">
    <property type="component" value="Chromosome"/>
</dbReference>
<protein>
    <recommendedName>
        <fullName evidence="3">DinB-like domain-containing protein</fullName>
    </recommendedName>
</protein>
<dbReference type="Gene3D" id="1.20.120.450">
    <property type="entry name" value="dinb family like domain"/>
    <property type="match status" value="1"/>
</dbReference>
<dbReference type="STRING" id="1338011.BD94_2655"/>
<dbReference type="AlphaFoldDB" id="A0A077ELR3"/>
<name>A0A077ELR3_9FLAO</name>